<dbReference type="EMBL" id="RCDD01000002">
    <property type="protein sequence ID" value="RLK58605.1"/>
    <property type="molecule type" value="Genomic_DNA"/>
</dbReference>
<dbReference type="SUPFAM" id="SSF53335">
    <property type="entry name" value="S-adenosyl-L-methionine-dependent methyltransferases"/>
    <property type="match status" value="1"/>
</dbReference>
<evidence type="ECO:0000313" key="1">
    <source>
        <dbReference type="EMBL" id="RLK58605.1"/>
    </source>
</evidence>
<keyword evidence="1" id="KW-0808">Transferase</keyword>
<dbReference type="Proteomes" id="UP000282454">
    <property type="component" value="Unassembled WGS sequence"/>
</dbReference>
<sequence length="208" mass="22583">MARLLGDQALARSAVVANRDMNRERGLAGYARELGVDVGALARPGLAWLDLCCGSGAALLECAAWVPGVRITGVDLVDFYAGPARDGVEFVTAPVGEWVPGRAFDLITCVHGLHYVGDKLGLLAKVASWLTEDGLFVANLDWRTVLTEQGRVTDALRAAGFDYDTRRHRIRLAGRREVRWPYRYLGADDQAGPNYTGQPGVNSHYGGR</sequence>
<dbReference type="RefSeq" id="WP_246009890.1">
    <property type="nucleotide sequence ID" value="NZ_RCDD01000002.1"/>
</dbReference>
<keyword evidence="1" id="KW-0489">Methyltransferase</keyword>
<proteinExistence type="predicted"/>
<dbReference type="InterPro" id="IPR029063">
    <property type="entry name" value="SAM-dependent_MTases_sf"/>
</dbReference>
<dbReference type="GO" id="GO:0008168">
    <property type="term" value="F:methyltransferase activity"/>
    <property type="evidence" value="ECO:0007669"/>
    <property type="project" value="UniProtKB-KW"/>
</dbReference>
<keyword evidence="2" id="KW-1185">Reference proteome</keyword>
<organism evidence="1 2">
    <name type="scientific">Actinokineospora cianjurensis</name>
    <dbReference type="NCBI Taxonomy" id="585224"/>
    <lineage>
        <taxon>Bacteria</taxon>
        <taxon>Bacillati</taxon>
        <taxon>Actinomycetota</taxon>
        <taxon>Actinomycetes</taxon>
        <taxon>Pseudonocardiales</taxon>
        <taxon>Pseudonocardiaceae</taxon>
        <taxon>Actinokineospora</taxon>
    </lineage>
</organism>
<dbReference type="AlphaFoldDB" id="A0A421B2P8"/>
<dbReference type="Gene3D" id="3.40.50.150">
    <property type="entry name" value="Vaccinia Virus protein VP39"/>
    <property type="match status" value="1"/>
</dbReference>
<gene>
    <name evidence="1" type="ORF">CLV68_3076</name>
</gene>
<evidence type="ECO:0000313" key="2">
    <source>
        <dbReference type="Proteomes" id="UP000282454"/>
    </source>
</evidence>
<protein>
    <submittedName>
        <fullName evidence="1">Methyltransferase family protein</fullName>
    </submittedName>
</protein>
<dbReference type="CDD" id="cd02440">
    <property type="entry name" value="AdoMet_MTases"/>
    <property type="match status" value="1"/>
</dbReference>
<accession>A0A421B2P8</accession>
<dbReference type="GO" id="GO:0032259">
    <property type="term" value="P:methylation"/>
    <property type="evidence" value="ECO:0007669"/>
    <property type="project" value="UniProtKB-KW"/>
</dbReference>
<dbReference type="Pfam" id="PF13489">
    <property type="entry name" value="Methyltransf_23"/>
    <property type="match status" value="1"/>
</dbReference>
<comment type="caution">
    <text evidence="1">The sequence shown here is derived from an EMBL/GenBank/DDBJ whole genome shotgun (WGS) entry which is preliminary data.</text>
</comment>
<name>A0A421B2P8_9PSEU</name>
<reference evidence="1 2" key="1">
    <citation type="submission" date="2018-10" db="EMBL/GenBank/DDBJ databases">
        <title>Genomic Encyclopedia of Archaeal and Bacterial Type Strains, Phase II (KMG-II): from individual species to whole genera.</title>
        <authorList>
            <person name="Goeker M."/>
        </authorList>
    </citation>
    <scope>NUCLEOTIDE SEQUENCE [LARGE SCALE GENOMIC DNA]</scope>
    <source>
        <strain evidence="1 2">DSM 45657</strain>
    </source>
</reference>